<protein>
    <submittedName>
        <fullName evidence="1">Uncharacterized protein</fullName>
    </submittedName>
</protein>
<dbReference type="Gramene" id="TuG1812G0200001376.01.T01">
    <property type="protein sequence ID" value="TuG1812G0200001376.01.T01.cds299545"/>
    <property type="gene ID" value="TuG1812G0200001376.01"/>
</dbReference>
<evidence type="ECO:0000313" key="2">
    <source>
        <dbReference type="Proteomes" id="UP000015106"/>
    </source>
</evidence>
<reference evidence="2" key="1">
    <citation type="journal article" date="2013" name="Nature">
        <title>Draft genome of the wheat A-genome progenitor Triticum urartu.</title>
        <authorList>
            <person name="Ling H.Q."/>
            <person name="Zhao S."/>
            <person name="Liu D."/>
            <person name="Wang J."/>
            <person name="Sun H."/>
            <person name="Zhang C."/>
            <person name="Fan H."/>
            <person name="Li D."/>
            <person name="Dong L."/>
            <person name="Tao Y."/>
            <person name="Gao C."/>
            <person name="Wu H."/>
            <person name="Li Y."/>
            <person name="Cui Y."/>
            <person name="Guo X."/>
            <person name="Zheng S."/>
            <person name="Wang B."/>
            <person name="Yu K."/>
            <person name="Liang Q."/>
            <person name="Yang W."/>
            <person name="Lou X."/>
            <person name="Chen J."/>
            <person name="Feng M."/>
            <person name="Jian J."/>
            <person name="Zhang X."/>
            <person name="Luo G."/>
            <person name="Jiang Y."/>
            <person name="Liu J."/>
            <person name="Wang Z."/>
            <person name="Sha Y."/>
            <person name="Zhang B."/>
            <person name="Wu H."/>
            <person name="Tang D."/>
            <person name="Shen Q."/>
            <person name="Xue P."/>
            <person name="Zou S."/>
            <person name="Wang X."/>
            <person name="Liu X."/>
            <person name="Wang F."/>
            <person name="Yang Y."/>
            <person name="An X."/>
            <person name="Dong Z."/>
            <person name="Zhang K."/>
            <person name="Zhang X."/>
            <person name="Luo M.C."/>
            <person name="Dvorak J."/>
            <person name="Tong Y."/>
            <person name="Wang J."/>
            <person name="Yang H."/>
            <person name="Li Z."/>
            <person name="Wang D."/>
            <person name="Zhang A."/>
            <person name="Wang J."/>
        </authorList>
    </citation>
    <scope>NUCLEOTIDE SEQUENCE</scope>
    <source>
        <strain evidence="2">cv. G1812</strain>
    </source>
</reference>
<organism evidence="1 2">
    <name type="scientific">Triticum urartu</name>
    <name type="common">Red wild einkorn</name>
    <name type="synonym">Crithodium urartu</name>
    <dbReference type="NCBI Taxonomy" id="4572"/>
    <lineage>
        <taxon>Eukaryota</taxon>
        <taxon>Viridiplantae</taxon>
        <taxon>Streptophyta</taxon>
        <taxon>Embryophyta</taxon>
        <taxon>Tracheophyta</taxon>
        <taxon>Spermatophyta</taxon>
        <taxon>Magnoliopsida</taxon>
        <taxon>Liliopsida</taxon>
        <taxon>Poales</taxon>
        <taxon>Poaceae</taxon>
        <taxon>BOP clade</taxon>
        <taxon>Pooideae</taxon>
        <taxon>Triticodae</taxon>
        <taxon>Triticeae</taxon>
        <taxon>Triticinae</taxon>
        <taxon>Triticum</taxon>
    </lineage>
</organism>
<dbReference type="Proteomes" id="UP000015106">
    <property type="component" value="Chromosome 2"/>
</dbReference>
<dbReference type="AlphaFoldDB" id="A0A8R7TDT7"/>
<proteinExistence type="predicted"/>
<evidence type="ECO:0000313" key="1">
    <source>
        <dbReference type="EnsemblPlants" id="TuG1812G0200001376.01.T01.cds299545"/>
    </source>
</evidence>
<reference evidence="1" key="2">
    <citation type="submission" date="2018-03" db="EMBL/GenBank/DDBJ databases">
        <title>The Triticum urartu genome reveals the dynamic nature of wheat genome evolution.</title>
        <authorList>
            <person name="Ling H."/>
            <person name="Ma B."/>
            <person name="Shi X."/>
            <person name="Liu H."/>
            <person name="Dong L."/>
            <person name="Sun H."/>
            <person name="Cao Y."/>
            <person name="Gao Q."/>
            <person name="Zheng S."/>
            <person name="Li Y."/>
            <person name="Yu Y."/>
            <person name="Du H."/>
            <person name="Qi M."/>
            <person name="Li Y."/>
            <person name="Yu H."/>
            <person name="Cui Y."/>
            <person name="Wang N."/>
            <person name="Chen C."/>
            <person name="Wu H."/>
            <person name="Zhao Y."/>
            <person name="Zhang J."/>
            <person name="Li Y."/>
            <person name="Zhou W."/>
            <person name="Zhang B."/>
            <person name="Hu W."/>
            <person name="Eijk M."/>
            <person name="Tang J."/>
            <person name="Witsenboer H."/>
            <person name="Zhao S."/>
            <person name="Li Z."/>
            <person name="Zhang A."/>
            <person name="Wang D."/>
            <person name="Liang C."/>
        </authorList>
    </citation>
    <scope>NUCLEOTIDE SEQUENCE [LARGE SCALE GENOMIC DNA]</scope>
    <source>
        <strain evidence="1">cv. G1812</strain>
    </source>
</reference>
<dbReference type="EnsemblPlants" id="TuG1812G0200001376.01.T01">
    <property type="protein sequence ID" value="TuG1812G0200001376.01.T01.cds299545"/>
    <property type="gene ID" value="TuG1812G0200001376.01"/>
</dbReference>
<keyword evidence="2" id="KW-1185">Reference proteome</keyword>
<name>A0A8R7TDT7_TRIUA</name>
<accession>A0A8R7TDT7</accession>
<sequence>MSLCCTVKEKGCSHGIATVKKTACQQLNSTKIYLFASLMEGRTRKQKKSIGHCLARLVIFYSPILPKHFFKTFCIPSS</sequence>
<reference evidence="1" key="3">
    <citation type="submission" date="2022-06" db="UniProtKB">
        <authorList>
            <consortium name="EnsemblPlants"/>
        </authorList>
    </citation>
    <scope>IDENTIFICATION</scope>
</reference>